<proteinExistence type="inferred from homology"/>
<evidence type="ECO:0000256" key="5">
    <source>
        <dbReference type="ARBA" id="ARBA00023136"/>
    </source>
</evidence>
<comment type="caution">
    <text evidence="7">The sequence shown here is derived from an EMBL/GenBank/DDBJ whole genome shotgun (WGS) entry which is preliminary data.</text>
</comment>
<sequence>MEKMKYGPYEMPGKGYEMPEMGVEQQAPMMYSAPMMQHMPSSCCYGTPTYGRGNSFALFVVLFILLIIIGAACKF</sequence>
<evidence type="ECO:0008006" key="9">
    <source>
        <dbReference type="Google" id="ProtNLM"/>
    </source>
</evidence>
<accession>A0A263BVK0</accession>
<feature type="transmembrane region" description="Helical" evidence="6">
    <location>
        <begin position="55"/>
        <end position="73"/>
    </location>
</feature>
<dbReference type="EMBL" id="NPIA01000003">
    <property type="protein sequence ID" value="OZM57196.1"/>
    <property type="molecule type" value="Genomic_DNA"/>
</dbReference>
<dbReference type="RefSeq" id="WP_094923646.1">
    <property type="nucleotide sequence ID" value="NZ_NPIA01000003.1"/>
</dbReference>
<comment type="subcellular location">
    <subcellularLocation>
        <location evidence="1">Membrane</location>
        <topology evidence="1">Single-pass membrane protein</topology>
    </subcellularLocation>
</comment>
<name>A0A263BVK0_9BACI</name>
<organism evidence="7 8">
    <name type="scientific">Lottiidibacillus patelloidae</name>
    <dbReference type="NCBI Taxonomy" id="2670334"/>
    <lineage>
        <taxon>Bacteria</taxon>
        <taxon>Bacillati</taxon>
        <taxon>Bacillota</taxon>
        <taxon>Bacilli</taxon>
        <taxon>Bacillales</taxon>
        <taxon>Bacillaceae</taxon>
        <taxon>Lottiidibacillus</taxon>
    </lineage>
</organism>
<dbReference type="NCBIfam" id="TIGR01732">
    <property type="entry name" value="tiny_TM_bacill"/>
    <property type="match status" value="1"/>
</dbReference>
<keyword evidence="4 6" id="KW-1133">Transmembrane helix</keyword>
<evidence type="ECO:0000256" key="2">
    <source>
        <dbReference type="ARBA" id="ARBA00010221"/>
    </source>
</evidence>
<evidence type="ECO:0000256" key="3">
    <source>
        <dbReference type="ARBA" id="ARBA00022692"/>
    </source>
</evidence>
<reference evidence="7 8" key="2">
    <citation type="submission" date="2017-09" db="EMBL/GenBank/DDBJ databases">
        <title>Bacillus patelloidae sp. nov., isolated from the intestinal tract of a marine limpet.</title>
        <authorList>
            <person name="Liu R."/>
            <person name="Dong C."/>
            <person name="Shao Z."/>
        </authorList>
    </citation>
    <scope>NUCLEOTIDE SEQUENCE [LARGE SCALE GENOMIC DNA]</scope>
    <source>
        <strain evidence="7 8">SA5d-4</strain>
    </source>
</reference>
<evidence type="ECO:0000313" key="7">
    <source>
        <dbReference type="EMBL" id="OZM57196.1"/>
    </source>
</evidence>
<dbReference type="Pfam" id="PF09680">
    <property type="entry name" value="YjcZ_2"/>
    <property type="match status" value="1"/>
</dbReference>
<keyword evidence="3 6" id="KW-0812">Transmembrane</keyword>
<evidence type="ECO:0000313" key="8">
    <source>
        <dbReference type="Proteomes" id="UP000217083"/>
    </source>
</evidence>
<keyword evidence="5 6" id="KW-0472">Membrane</keyword>
<keyword evidence="8" id="KW-1185">Reference proteome</keyword>
<evidence type="ECO:0000256" key="6">
    <source>
        <dbReference type="SAM" id="Phobius"/>
    </source>
</evidence>
<dbReference type="Proteomes" id="UP000217083">
    <property type="component" value="Unassembled WGS sequence"/>
</dbReference>
<gene>
    <name evidence="7" type="ORF">CIB95_06945</name>
</gene>
<evidence type="ECO:0000256" key="4">
    <source>
        <dbReference type="ARBA" id="ARBA00022989"/>
    </source>
</evidence>
<protein>
    <recommendedName>
        <fullName evidence="9">Sporulation protein YjcZ</fullName>
    </recommendedName>
</protein>
<dbReference type="GO" id="GO:0016020">
    <property type="term" value="C:membrane"/>
    <property type="evidence" value="ECO:0007669"/>
    <property type="project" value="UniProtKB-SubCell"/>
</dbReference>
<dbReference type="InterPro" id="IPR010070">
    <property type="entry name" value="YjcZ-like"/>
</dbReference>
<evidence type="ECO:0000256" key="1">
    <source>
        <dbReference type="ARBA" id="ARBA00004167"/>
    </source>
</evidence>
<reference evidence="8" key="1">
    <citation type="submission" date="2017-08" db="EMBL/GenBank/DDBJ databases">
        <authorList>
            <person name="Huang Z."/>
        </authorList>
    </citation>
    <scope>NUCLEOTIDE SEQUENCE [LARGE SCALE GENOMIC DNA]</scope>
    <source>
        <strain evidence="8">SA5d-4</strain>
    </source>
</reference>
<dbReference type="AlphaFoldDB" id="A0A263BVK0"/>
<comment type="similarity">
    <text evidence="2">Belongs to the SscA family.</text>
</comment>